<name>A0ABV9BB93_9ACTN</name>
<dbReference type="Gene3D" id="3.90.180.10">
    <property type="entry name" value="Medium-chain alcohol dehydrogenases, catalytic domain"/>
    <property type="match status" value="1"/>
</dbReference>
<dbReference type="Pfam" id="PF00107">
    <property type="entry name" value="ADH_zinc_N"/>
    <property type="match status" value="1"/>
</dbReference>
<keyword evidence="1" id="KW-0521">NADP</keyword>
<evidence type="ECO:0000256" key="2">
    <source>
        <dbReference type="ARBA" id="ARBA00023002"/>
    </source>
</evidence>
<keyword evidence="5" id="KW-1185">Reference proteome</keyword>
<dbReference type="InterPro" id="IPR020843">
    <property type="entry name" value="ER"/>
</dbReference>
<dbReference type="Gene3D" id="3.40.50.720">
    <property type="entry name" value="NAD(P)-binding Rossmann-like Domain"/>
    <property type="match status" value="1"/>
</dbReference>
<sequence>MSMRAVVVHKPGGPEVLRLEEVPDPEPKQDHELVTVKYAGVNFADVRMREDNYVAPVTFPFTPGRELVGTTEDGRRIAALTDSGAYADKALVQRGLAWEIPDEISDEQACALLLAGQSAWHLLHTTLAIQEGETVLVPAAAGGLGSIAVQLAKRHGAKVIAMARGPIAVAMARDYGPDAVLDTSNTDNLAERIMDAAGGHIDAALEMMGGTMFTATVEALAPRGRVALFGCTPGNRIPQGSLIYGSKTISGFWLPDYYSNRYALRNSMNALFSITAIGALKTPNTYTFPMQSESFVQDAHDAITRGTPGKVLLEPAGFYNAAEVWGWHG</sequence>
<evidence type="ECO:0000313" key="4">
    <source>
        <dbReference type="EMBL" id="MFC4512149.1"/>
    </source>
</evidence>
<protein>
    <submittedName>
        <fullName evidence="4">Zinc-binding alcohol dehydrogenase family protein</fullName>
    </submittedName>
</protein>
<dbReference type="RefSeq" id="WP_417922229.1">
    <property type="nucleotide sequence ID" value="NZ_JBHSFS010000002.1"/>
</dbReference>
<dbReference type="InterPro" id="IPR002364">
    <property type="entry name" value="Quin_OxRdtase/zeta-crystal_CS"/>
</dbReference>
<dbReference type="EMBL" id="JBHSFS010000002">
    <property type="protein sequence ID" value="MFC4512149.1"/>
    <property type="molecule type" value="Genomic_DNA"/>
</dbReference>
<dbReference type="SUPFAM" id="SSF51735">
    <property type="entry name" value="NAD(P)-binding Rossmann-fold domains"/>
    <property type="match status" value="1"/>
</dbReference>
<keyword evidence="2" id="KW-0560">Oxidoreductase</keyword>
<dbReference type="SUPFAM" id="SSF50129">
    <property type="entry name" value="GroES-like"/>
    <property type="match status" value="1"/>
</dbReference>
<comment type="caution">
    <text evidence="4">The sequence shown here is derived from an EMBL/GenBank/DDBJ whole genome shotgun (WGS) entry which is preliminary data.</text>
</comment>
<dbReference type="SMART" id="SM00829">
    <property type="entry name" value="PKS_ER"/>
    <property type="match status" value="1"/>
</dbReference>
<evidence type="ECO:0000313" key="5">
    <source>
        <dbReference type="Proteomes" id="UP001595990"/>
    </source>
</evidence>
<dbReference type="PROSITE" id="PS01162">
    <property type="entry name" value="QOR_ZETA_CRYSTAL"/>
    <property type="match status" value="1"/>
</dbReference>
<proteinExistence type="predicted"/>
<reference evidence="5" key="1">
    <citation type="journal article" date="2019" name="Int. J. Syst. Evol. Microbiol.">
        <title>The Global Catalogue of Microorganisms (GCM) 10K type strain sequencing project: providing services to taxonomists for standard genome sequencing and annotation.</title>
        <authorList>
            <consortium name="The Broad Institute Genomics Platform"/>
            <consortium name="The Broad Institute Genome Sequencing Center for Infectious Disease"/>
            <person name="Wu L."/>
            <person name="Ma J."/>
        </authorList>
    </citation>
    <scope>NUCLEOTIDE SEQUENCE [LARGE SCALE GENOMIC DNA]</scope>
    <source>
        <strain evidence="5">CECT 8064</strain>
    </source>
</reference>
<dbReference type="InterPro" id="IPR036291">
    <property type="entry name" value="NAD(P)-bd_dom_sf"/>
</dbReference>
<dbReference type="InterPro" id="IPR013149">
    <property type="entry name" value="ADH-like_C"/>
</dbReference>
<dbReference type="Proteomes" id="UP001595990">
    <property type="component" value="Unassembled WGS sequence"/>
</dbReference>
<evidence type="ECO:0000259" key="3">
    <source>
        <dbReference type="SMART" id="SM00829"/>
    </source>
</evidence>
<evidence type="ECO:0000256" key="1">
    <source>
        <dbReference type="ARBA" id="ARBA00022857"/>
    </source>
</evidence>
<accession>A0ABV9BB93</accession>
<organism evidence="4 5">
    <name type="scientific">Streptomyces ehimensis</name>
    <dbReference type="NCBI Taxonomy" id="68195"/>
    <lineage>
        <taxon>Bacteria</taxon>
        <taxon>Bacillati</taxon>
        <taxon>Actinomycetota</taxon>
        <taxon>Actinomycetes</taxon>
        <taxon>Kitasatosporales</taxon>
        <taxon>Streptomycetaceae</taxon>
        <taxon>Streptomyces</taxon>
    </lineage>
</organism>
<gene>
    <name evidence="4" type="ORF">ACFPEN_04290</name>
</gene>
<dbReference type="PANTHER" id="PTHR48106">
    <property type="entry name" value="QUINONE OXIDOREDUCTASE PIG3-RELATED"/>
    <property type="match status" value="1"/>
</dbReference>
<dbReference type="InterPro" id="IPR011032">
    <property type="entry name" value="GroES-like_sf"/>
</dbReference>
<feature type="domain" description="Enoyl reductase (ER)" evidence="3">
    <location>
        <begin position="12"/>
        <end position="313"/>
    </location>
</feature>